<proteinExistence type="predicted"/>
<name>A0ACB8SDW7_9AGAM</name>
<reference evidence="1" key="2">
    <citation type="journal article" date="2022" name="New Phytol.">
        <title>Evolutionary transition to the ectomycorrhizal habit in the genomes of a hyperdiverse lineage of mushroom-forming fungi.</title>
        <authorList>
            <person name="Looney B."/>
            <person name="Miyauchi S."/>
            <person name="Morin E."/>
            <person name="Drula E."/>
            <person name="Courty P.E."/>
            <person name="Kohler A."/>
            <person name="Kuo A."/>
            <person name="LaButti K."/>
            <person name="Pangilinan J."/>
            <person name="Lipzen A."/>
            <person name="Riley R."/>
            <person name="Andreopoulos W."/>
            <person name="He G."/>
            <person name="Johnson J."/>
            <person name="Nolan M."/>
            <person name="Tritt A."/>
            <person name="Barry K.W."/>
            <person name="Grigoriev I.V."/>
            <person name="Nagy L.G."/>
            <person name="Hibbett D."/>
            <person name="Henrissat B."/>
            <person name="Matheny P.B."/>
            <person name="Labbe J."/>
            <person name="Martin F.M."/>
        </authorList>
    </citation>
    <scope>NUCLEOTIDE SEQUENCE</scope>
    <source>
        <strain evidence="1">HHB10654</strain>
    </source>
</reference>
<gene>
    <name evidence="1" type="ORF">BV25DRAFT_1922607</name>
</gene>
<sequence length="121" mass="12962">MDPAHSPRRRTSFLKELLRAPRRSEVGHITTGATSSSVVSAAVPPPPSVSPQNLETVSTFSHGARQRSLRLQASSFELQVQPAAVRQSALSPKLEAQLFVLTESSTSTHSTLGLHPIVVLS</sequence>
<keyword evidence="2" id="KW-1185">Reference proteome</keyword>
<dbReference type="EMBL" id="MU277402">
    <property type="protein sequence ID" value="KAI0054524.1"/>
    <property type="molecule type" value="Genomic_DNA"/>
</dbReference>
<evidence type="ECO:0000313" key="1">
    <source>
        <dbReference type="EMBL" id="KAI0054524.1"/>
    </source>
</evidence>
<reference evidence="1" key="1">
    <citation type="submission" date="2021-03" db="EMBL/GenBank/DDBJ databases">
        <authorList>
            <consortium name="DOE Joint Genome Institute"/>
            <person name="Ahrendt S."/>
            <person name="Looney B.P."/>
            <person name="Miyauchi S."/>
            <person name="Morin E."/>
            <person name="Drula E."/>
            <person name="Courty P.E."/>
            <person name="Chicoki N."/>
            <person name="Fauchery L."/>
            <person name="Kohler A."/>
            <person name="Kuo A."/>
            <person name="Labutti K."/>
            <person name="Pangilinan J."/>
            <person name="Lipzen A."/>
            <person name="Riley R."/>
            <person name="Andreopoulos W."/>
            <person name="He G."/>
            <person name="Johnson J."/>
            <person name="Barry K.W."/>
            <person name="Grigoriev I.V."/>
            <person name="Nagy L."/>
            <person name="Hibbett D."/>
            <person name="Henrissat B."/>
            <person name="Matheny P.B."/>
            <person name="Labbe J."/>
            <person name="Martin F."/>
        </authorList>
    </citation>
    <scope>NUCLEOTIDE SEQUENCE</scope>
    <source>
        <strain evidence="1">HHB10654</strain>
    </source>
</reference>
<evidence type="ECO:0000313" key="2">
    <source>
        <dbReference type="Proteomes" id="UP000814140"/>
    </source>
</evidence>
<comment type="caution">
    <text evidence="1">The sequence shown here is derived from an EMBL/GenBank/DDBJ whole genome shotgun (WGS) entry which is preliminary data.</text>
</comment>
<organism evidence="1 2">
    <name type="scientific">Artomyces pyxidatus</name>
    <dbReference type="NCBI Taxonomy" id="48021"/>
    <lineage>
        <taxon>Eukaryota</taxon>
        <taxon>Fungi</taxon>
        <taxon>Dikarya</taxon>
        <taxon>Basidiomycota</taxon>
        <taxon>Agaricomycotina</taxon>
        <taxon>Agaricomycetes</taxon>
        <taxon>Russulales</taxon>
        <taxon>Auriscalpiaceae</taxon>
        <taxon>Artomyces</taxon>
    </lineage>
</organism>
<protein>
    <submittedName>
        <fullName evidence="1">Uncharacterized protein</fullName>
    </submittedName>
</protein>
<dbReference type="Proteomes" id="UP000814140">
    <property type="component" value="Unassembled WGS sequence"/>
</dbReference>
<accession>A0ACB8SDW7</accession>